<dbReference type="Proteomes" id="UP000444174">
    <property type="component" value="Unassembled WGS sequence"/>
</dbReference>
<reference evidence="1 2" key="1">
    <citation type="submission" date="2019-10" db="EMBL/GenBank/DDBJ databases">
        <title>Epibacterium sp. nov., isolated from seawater.</title>
        <authorList>
            <person name="Zhang X."/>
            <person name="Li N."/>
        </authorList>
    </citation>
    <scope>NUCLEOTIDE SEQUENCE [LARGE SCALE GENOMIC DNA]</scope>
    <source>
        <strain evidence="1 2">SM1979</strain>
    </source>
</reference>
<protein>
    <submittedName>
        <fullName evidence="1">N-formylglutamate amidohydrolase</fullName>
    </submittedName>
</protein>
<evidence type="ECO:0000313" key="2">
    <source>
        <dbReference type="Proteomes" id="UP000444174"/>
    </source>
</evidence>
<dbReference type="Pfam" id="PF05013">
    <property type="entry name" value="FGase"/>
    <property type="match status" value="1"/>
</dbReference>
<name>A0A843YK99_9RHOB</name>
<dbReference type="SUPFAM" id="SSF53187">
    <property type="entry name" value="Zn-dependent exopeptidases"/>
    <property type="match status" value="1"/>
</dbReference>
<dbReference type="AlphaFoldDB" id="A0A843YK99"/>
<dbReference type="RefSeq" id="WP_343032625.1">
    <property type="nucleotide sequence ID" value="NZ_WIBF01000013.1"/>
</dbReference>
<proteinExistence type="predicted"/>
<keyword evidence="2" id="KW-1185">Reference proteome</keyword>
<keyword evidence="1" id="KW-0378">Hydrolase</keyword>
<dbReference type="PIRSF" id="PIRSF029730">
    <property type="entry name" value="UCP029730"/>
    <property type="match status" value="1"/>
</dbReference>
<gene>
    <name evidence="1" type="ORF">GFB49_17400</name>
</gene>
<organism evidence="1 2">
    <name type="scientific">Tritonibacter litoralis</name>
    <dbReference type="NCBI Taxonomy" id="2662264"/>
    <lineage>
        <taxon>Bacteria</taxon>
        <taxon>Pseudomonadati</taxon>
        <taxon>Pseudomonadota</taxon>
        <taxon>Alphaproteobacteria</taxon>
        <taxon>Rhodobacterales</taxon>
        <taxon>Paracoccaceae</taxon>
        <taxon>Tritonibacter</taxon>
    </lineage>
</organism>
<sequence>MSADSQSPDHTVEVINPTGAGDVVLLCEHASKFIPNKYNSLGLNAADRNSHAVWDPGARALSVLLSQVLDAPLIASTVSRLVYDCNRPPSAASAMPVKSELIEVPGNCNLTEAQRSERISSVYEPFQNAVQQVIQARKTNGIWTALVTIHSFTPIYFGQKRSVEIGILHDQDSRLADTMLSHATDTYKVERNSPYGPDDGVTHSLICHGVENALANVMIEVRNDLLAGPEDIKIIAEELLGQLRPALTNLKRQERPDA</sequence>
<accession>A0A843YK99</accession>
<dbReference type="Gene3D" id="3.40.630.40">
    <property type="entry name" value="Zn-dependent exopeptidases"/>
    <property type="match status" value="1"/>
</dbReference>
<comment type="caution">
    <text evidence="1">The sequence shown here is derived from an EMBL/GenBank/DDBJ whole genome shotgun (WGS) entry which is preliminary data.</text>
</comment>
<dbReference type="EMBL" id="WIBF01000013">
    <property type="protein sequence ID" value="MQQ10248.1"/>
    <property type="molecule type" value="Genomic_DNA"/>
</dbReference>
<evidence type="ECO:0000313" key="1">
    <source>
        <dbReference type="EMBL" id="MQQ10248.1"/>
    </source>
</evidence>
<dbReference type="InterPro" id="IPR007709">
    <property type="entry name" value="N-FG_amidohydro"/>
</dbReference>
<dbReference type="GO" id="GO:0016787">
    <property type="term" value="F:hydrolase activity"/>
    <property type="evidence" value="ECO:0007669"/>
    <property type="project" value="UniProtKB-KW"/>
</dbReference>
<dbReference type="InterPro" id="IPR011227">
    <property type="entry name" value="UCP029730"/>
</dbReference>